<feature type="transmembrane region" description="Helical" evidence="6">
    <location>
        <begin position="614"/>
        <end position="632"/>
    </location>
</feature>
<accession>A0A1H6RUL2</accession>
<feature type="transmembrane region" description="Helical" evidence="6">
    <location>
        <begin position="713"/>
        <end position="733"/>
    </location>
</feature>
<evidence type="ECO:0000256" key="5">
    <source>
        <dbReference type="ARBA" id="ARBA00023136"/>
    </source>
</evidence>
<evidence type="ECO:0000259" key="7">
    <source>
        <dbReference type="PROSITE" id="PS50156"/>
    </source>
</evidence>
<dbReference type="InterPro" id="IPR000731">
    <property type="entry name" value="SSD"/>
</dbReference>
<dbReference type="OrthoDB" id="5963930at2"/>
<feature type="domain" description="SSD" evidence="7">
    <location>
        <begin position="254"/>
        <end position="380"/>
    </location>
</feature>
<feature type="transmembrane region" description="Helical" evidence="6">
    <location>
        <begin position="24"/>
        <end position="41"/>
    </location>
</feature>
<dbReference type="RefSeq" id="WP_093309083.1">
    <property type="nucleotide sequence ID" value="NZ_FNYH01000005.1"/>
</dbReference>
<dbReference type="STRING" id="64971.SAMN05421831_10517"/>
<evidence type="ECO:0000256" key="6">
    <source>
        <dbReference type="SAM" id="Phobius"/>
    </source>
</evidence>
<feature type="transmembrane region" description="Helical" evidence="6">
    <location>
        <begin position="285"/>
        <end position="306"/>
    </location>
</feature>
<reference evidence="9" key="1">
    <citation type="submission" date="2016-10" db="EMBL/GenBank/DDBJ databases">
        <authorList>
            <person name="Varghese N."/>
            <person name="Submissions S."/>
        </authorList>
    </citation>
    <scope>NUCLEOTIDE SEQUENCE [LARGE SCALE GENOMIC DNA]</scope>
    <source>
        <strain evidence="9">DSM 7165</strain>
    </source>
</reference>
<dbReference type="PROSITE" id="PS50156">
    <property type="entry name" value="SSD"/>
    <property type="match status" value="1"/>
</dbReference>
<keyword evidence="9" id="KW-1185">Reference proteome</keyword>
<feature type="transmembrane region" description="Helical" evidence="6">
    <location>
        <begin position="326"/>
        <end position="347"/>
    </location>
</feature>
<evidence type="ECO:0000256" key="2">
    <source>
        <dbReference type="ARBA" id="ARBA00022475"/>
    </source>
</evidence>
<keyword evidence="4 6" id="KW-1133">Transmembrane helix</keyword>
<feature type="transmembrane region" description="Helical" evidence="6">
    <location>
        <begin position="229"/>
        <end position="247"/>
    </location>
</feature>
<evidence type="ECO:0000313" key="9">
    <source>
        <dbReference type="Proteomes" id="UP000242999"/>
    </source>
</evidence>
<dbReference type="SUPFAM" id="SSF82866">
    <property type="entry name" value="Multidrug efflux transporter AcrB transmembrane domain"/>
    <property type="match status" value="2"/>
</dbReference>
<feature type="transmembrane region" description="Helical" evidence="6">
    <location>
        <begin position="404"/>
        <end position="430"/>
    </location>
</feature>
<sequence>MHLSDSISASESWFENILFKHRPFWLFILTFISLMLAAQAIQIRPQASFEKLIPLQHPYIENLMQHKDDLQGLGNSLRIVLSIKDQNKDIFDADYLEHLRQLQDEIIFLAATDPAQVKSLWSPSVRWTEVTEEGFAGGSLIPNTYDASLASLQQVRENILKSGQVGILVANDFRSALIQAPLLPVELDYQALGEQLELLRDKYSNQTYQVHIIGFAKLVGDLIEGATQVGTFFIVAFIITGLLLYAYSRCIRSALIPLFCSFVAVIWQLGLLHLLGFGLDPYSMLVPFLVFAIGVSHGVQMVNAMVIEASHGASTLQAARQAFRSLYLAGMLALISDAIGFMTLFFIEIQVIKELALAASLGVAIIIISNLIMLPLIMSYAGIGKKSCLHAQRQRQIHSPTWQLLAQASHAKIAPISLALALLIGIMGLYGSSFLKIGDLDKGAPELRPHSVYNLDNAYITDKYATSADIMVVMVKSAPQACVTYPVLAGIEALQAAMQNVPSVQSSVSPVNIAKRVISGFNEGNLKWQALSSNQFILNNAMSQLPTGMMNNQCDLLPVILYLQDHKAQTLTQVTQAVEAFANQYPSDEVEFLLAAGSAGIEAATNAEIEHAQSFMLIFVYIVVSLLVWFSFRDWRAVICIILPLGLTSVLCQALMAALGIGVKVATLPVIALGVGIGVDYGIYIYARLIQYQKEGESLTQAYYHTLRSTGKAVSFTGFTLALGVFTWIFSPIKFQADMGILLTFMFLWNMLGALWLLPAFAHYLLTDKIQGSTH</sequence>
<evidence type="ECO:0000256" key="4">
    <source>
        <dbReference type="ARBA" id="ARBA00022989"/>
    </source>
</evidence>
<name>A0A1H6RUL2_9GAMM</name>
<feature type="transmembrane region" description="Helical" evidence="6">
    <location>
        <begin position="739"/>
        <end position="766"/>
    </location>
</feature>
<evidence type="ECO:0000313" key="8">
    <source>
        <dbReference type="EMBL" id="SEI59419.1"/>
    </source>
</evidence>
<dbReference type="Gene3D" id="1.20.1640.10">
    <property type="entry name" value="Multidrug efflux transporter AcrB transmembrane domain"/>
    <property type="match status" value="2"/>
</dbReference>
<dbReference type="PANTHER" id="PTHR33406:SF10">
    <property type="entry name" value="SSD DOMAIN-CONTAINING PROTEIN"/>
    <property type="match status" value="1"/>
</dbReference>
<dbReference type="InterPro" id="IPR004869">
    <property type="entry name" value="MMPL_dom"/>
</dbReference>
<dbReference type="InterPro" id="IPR050545">
    <property type="entry name" value="Mycobact_MmpL"/>
</dbReference>
<dbReference type="PANTHER" id="PTHR33406">
    <property type="entry name" value="MEMBRANE PROTEIN MJ1562-RELATED"/>
    <property type="match status" value="1"/>
</dbReference>
<dbReference type="GO" id="GO:0005886">
    <property type="term" value="C:plasma membrane"/>
    <property type="evidence" value="ECO:0007669"/>
    <property type="project" value="UniProtKB-SubCell"/>
</dbReference>
<protein>
    <recommendedName>
        <fullName evidence="7">SSD domain-containing protein</fullName>
    </recommendedName>
</protein>
<feature type="transmembrane region" description="Helical" evidence="6">
    <location>
        <begin position="359"/>
        <end position="383"/>
    </location>
</feature>
<keyword evidence="3 6" id="KW-0812">Transmembrane</keyword>
<keyword evidence="5 6" id="KW-0472">Membrane</keyword>
<evidence type="ECO:0000256" key="1">
    <source>
        <dbReference type="ARBA" id="ARBA00004651"/>
    </source>
</evidence>
<feature type="transmembrane region" description="Helical" evidence="6">
    <location>
        <begin position="667"/>
        <end position="687"/>
    </location>
</feature>
<dbReference type="AlphaFoldDB" id="A0A1H6RUL2"/>
<feature type="transmembrane region" description="Helical" evidence="6">
    <location>
        <begin position="254"/>
        <end position="279"/>
    </location>
</feature>
<keyword evidence="2" id="KW-1003">Cell membrane</keyword>
<proteinExistence type="predicted"/>
<comment type="subcellular location">
    <subcellularLocation>
        <location evidence="1">Cell membrane</location>
        <topology evidence="1">Multi-pass membrane protein</topology>
    </subcellularLocation>
</comment>
<feature type="transmembrane region" description="Helical" evidence="6">
    <location>
        <begin position="639"/>
        <end position="661"/>
    </location>
</feature>
<dbReference type="Pfam" id="PF03176">
    <property type="entry name" value="MMPL"/>
    <property type="match status" value="2"/>
</dbReference>
<gene>
    <name evidence="8" type="ORF">SAMN05421831_10517</name>
</gene>
<evidence type="ECO:0000256" key="3">
    <source>
        <dbReference type="ARBA" id="ARBA00022692"/>
    </source>
</evidence>
<organism evidence="8 9">
    <name type="scientific">Allopseudospirillum japonicum</name>
    <dbReference type="NCBI Taxonomy" id="64971"/>
    <lineage>
        <taxon>Bacteria</taxon>
        <taxon>Pseudomonadati</taxon>
        <taxon>Pseudomonadota</taxon>
        <taxon>Gammaproteobacteria</taxon>
        <taxon>Oceanospirillales</taxon>
        <taxon>Oceanospirillaceae</taxon>
        <taxon>Allopseudospirillum</taxon>
    </lineage>
</organism>
<dbReference type="EMBL" id="FNYH01000005">
    <property type="protein sequence ID" value="SEI59419.1"/>
    <property type="molecule type" value="Genomic_DNA"/>
</dbReference>
<dbReference type="Proteomes" id="UP000242999">
    <property type="component" value="Unassembled WGS sequence"/>
</dbReference>